<dbReference type="PANTHER" id="PTHR11070:SF2">
    <property type="entry name" value="ATP-DEPENDENT DNA HELICASE SRS2"/>
    <property type="match status" value="1"/>
</dbReference>
<evidence type="ECO:0000259" key="13">
    <source>
        <dbReference type="PROSITE" id="PS51217"/>
    </source>
</evidence>
<reference evidence="16 17" key="1">
    <citation type="journal article" date="2020" name="Front. Microbiol.">
        <title>Single-cell genomics of novel Actinobacteria with the Wood-Ljungdahl pathway discovered in a serpentinizing system.</title>
        <authorList>
            <person name="Merino N."/>
            <person name="Kawai M."/>
            <person name="Boyd E.S."/>
            <person name="Colman D.R."/>
            <person name="McGlynn S.E."/>
            <person name="Nealson K.H."/>
            <person name="Kurokawa K."/>
            <person name="Hongoh Y."/>
        </authorList>
    </citation>
    <scope>NUCLEOTIDE SEQUENCE [LARGE SCALE GENOMIC DNA]</scope>
    <source>
        <strain evidence="14 17">S34</strain>
        <strain evidence="15 16">S47</strain>
    </source>
</reference>
<dbReference type="NCBIfam" id="TIGR01073">
    <property type="entry name" value="pcrA"/>
    <property type="match status" value="1"/>
</dbReference>
<evidence type="ECO:0000256" key="10">
    <source>
        <dbReference type="PROSITE-ProRule" id="PRU00560"/>
    </source>
</evidence>
<dbReference type="EC" id="5.6.2.4" evidence="11"/>
<keyword evidence="2 10" id="KW-0547">Nucleotide-binding</keyword>
<dbReference type="Gene3D" id="1.10.10.160">
    <property type="match status" value="1"/>
</dbReference>
<evidence type="ECO:0000256" key="4">
    <source>
        <dbReference type="ARBA" id="ARBA00022806"/>
    </source>
</evidence>
<evidence type="ECO:0000256" key="5">
    <source>
        <dbReference type="ARBA" id="ARBA00022840"/>
    </source>
</evidence>
<dbReference type="Pfam" id="PF21196">
    <property type="entry name" value="PcrA_UvrD_tudor"/>
    <property type="match status" value="1"/>
</dbReference>
<dbReference type="GO" id="GO:0043138">
    <property type="term" value="F:3'-5' DNA helicase activity"/>
    <property type="evidence" value="ECO:0007669"/>
    <property type="project" value="UniProtKB-EC"/>
</dbReference>
<dbReference type="GO" id="GO:0000725">
    <property type="term" value="P:recombinational repair"/>
    <property type="evidence" value="ECO:0007669"/>
    <property type="project" value="TreeGrafter"/>
</dbReference>
<keyword evidence="3 10" id="KW-0378">Hydrolase</keyword>
<dbReference type="GO" id="GO:0009314">
    <property type="term" value="P:response to radiation"/>
    <property type="evidence" value="ECO:0007669"/>
    <property type="project" value="UniProtKB-ARBA"/>
</dbReference>
<accession>A0A6V8P918</accession>
<dbReference type="Proteomes" id="UP000569018">
    <property type="component" value="Unassembled WGS sequence"/>
</dbReference>
<evidence type="ECO:0000256" key="6">
    <source>
        <dbReference type="ARBA" id="ARBA00023125"/>
    </source>
</evidence>
<dbReference type="GO" id="GO:0016787">
    <property type="term" value="F:hydrolase activity"/>
    <property type="evidence" value="ECO:0007669"/>
    <property type="project" value="UniProtKB-UniRule"/>
</dbReference>
<evidence type="ECO:0000313" key="16">
    <source>
        <dbReference type="Proteomes" id="UP000569018"/>
    </source>
</evidence>
<dbReference type="InterPro" id="IPR013986">
    <property type="entry name" value="DExx_box_DNA_helicase_dom_sf"/>
</dbReference>
<dbReference type="FunFam" id="1.10.486.10:FF:000003">
    <property type="entry name" value="ATP-dependent DNA helicase"/>
    <property type="match status" value="1"/>
</dbReference>
<organism evidence="14 17">
    <name type="scientific">Candidatus Hakubella thermalkaliphila</name>
    <dbReference type="NCBI Taxonomy" id="2754717"/>
    <lineage>
        <taxon>Bacteria</taxon>
        <taxon>Bacillati</taxon>
        <taxon>Actinomycetota</taxon>
        <taxon>Actinomycetota incertae sedis</taxon>
        <taxon>Candidatus Hakubellales</taxon>
        <taxon>Candidatus Hakubellaceae</taxon>
        <taxon>Candidatus Hakubella</taxon>
    </lineage>
</organism>
<dbReference type="PROSITE" id="PS51198">
    <property type="entry name" value="UVRD_HELICASE_ATP_BIND"/>
    <property type="match status" value="1"/>
</dbReference>
<feature type="domain" description="UvrD-like helicase C-terminal" evidence="13">
    <location>
        <begin position="285"/>
        <end position="561"/>
    </location>
</feature>
<dbReference type="AlphaFoldDB" id="A0A6V8P918"/>
<dbReference type="InterPro" id="IPR005751">
    <property type="entry name" value="ATP-dep_DNA_helicase_PcrA"/>
</dbReference>
<evidence type="ECO:0000256" key="8">
    <source>
        <dbReference type="ARBA" id="ARBA00034617"/>
    </source>
</evidence>
<feature type="binding site" evidence="10">
    <location>
        <begin position="26"/>
        <end position="33"/>
    </location>
    <ligand>
        <name>ATP</name>
        <dbReference type="ChEBI" id="CHEBI:30616"/>
    </ligand>
</feature>
<evidence type="ECO:0000256" key="7">
    <source>
        <dbReference type="ARBA" id="ARBA00023235"/>
    </source>
</evidence>
<dbReference type="PROSITE" id="PS51217">
    <property type="entry name" value="UVRD_HELICASE_CTER"/>
    <property type="match status" value="1"/>
</dbReference>
<dbReference type="Pfam" id="PF00580">
    <property type="entry name" value="UvrD-helicase"/>
    <property type="match status" value="1"/>
</dbReference>
<gene>
    <name evidence="14" type="ORF">HKBW3S34_00071</name>
    <name evidence="15" type="ORF">HKBW3S47_00150</name>
</gene>
<dbReference type="PANTHER" id="PTHR11070">
    <property type="entry name" value="UVRD / RECB / PCRA DNA HELICASE FAMILY MEMBER"/>
    <property type="match status" value="1"/>
</dbReference>
<dbReference type="EMBL" id="BLSD01000004">
    <property type="protein sequence ID" value="GFP38449.1"/>
    <property type="molecule type" value="Genomic_DNA"/>
</dbReference>
<protein>
    <recommendedName>
        <fullName evidence="11">ATP-dependent DNA helicase</fullName>
        <ecNumber evidence="11">5.6.2.4</ecNumber>
    </recommendedName>
</protein>
<evidence type="ECO:0000313" key="17">
    <source>
        <dbReference type="Proteomes" id="UP000588083"/>
    </source>
</evidence>
<proteinExistence type="inferred from homology"/>
<dbReference type="InterPro" id="IPR000212">
    <property type="entry name" value="DNA_helicase_UvrD/REP"/>
</dbReference>
<dbReference type="InterPro" id="IPR014017">
    <property type="entry name" value="DNA_helicase_UvrD-like_C"/>
</dbReference>
<dbReference type="GO" id="GO:0003677">
    <property type="term" value="F:DNA binding"/>
    <property type="evidence" value="ECO:0007669"/>
    <property type="project" value="UniProtKB-KW"/>
</dbReference>
<feature type="domain" description="UvrD-like helicase ATP-binding" evidence="12">
    <location>
        <begin position="5"/>
        <end position="284"/>
    </location>
</feature>
<dbReference type="FunFam" id="1.10.10.160:FF:000001">
    <property type="entry name" value="ATP-dependent DNA helicase"/>
    <property type="match status" value="1"/>
</dbReference>
<evidence type="ECO:0000313" key="15">
    <source>
        <dbReference type="EMBL" id="GFP38449.1"/>
    </source>
</evidence>
<keyword evidence="17" id="KW-1185">Reference proteome</keyword>
<sequence length="709" mass="82476">MGLLDDLNPSQKEAVLHEGGPLLILAGAGSGKTRVLTYRIAYLIDERGVSPYDILAITFTNKAAGEMKERVRQLVGEVARDMWVSTFHSACVRILRREIGRLGMDRSFAIYDEDDQLRLIIDCLKTLNLDIKRHSPRAIHAAISSAKCELVDAESFARRVMNYFEKVTAEVYQIYQNGLYKANALDFDDLIMTAVTIFQLFPSVSEKYQEKFKHLLVDEYQDTNRAQYELVRLLSQKHRNLCVVGDDDQSIYSWRGADLRNILEFEEEFPEARTIKLERNYRSTRMILDTANSVIRNNRGRKEKVLWTDRGQGDPIFWFKADNEHEEALFAAREIRRLMGEEVRFRYRDFAIFYRTNAQSRVFEDIFLQQKIPYRIIGGLRFYERKEIKDIIAYMRVIANRQDMVSLKRIINTPSRGIGKGSLEAVEAFAARNKISFSQALYRAREIGRLASKAQERLLGFVSLIEEFREEALRVELDELVEKIWDRTGYLKELEEEGTREARGRIENLKELLTVIREFTSISPGSELDDFLMEVSLVSDIDSYDEEEDAVVLMTLHNAKGLEFPVVFMAGMEEGIFPHSMSMDTQEELEEERRLCYVGITRAKERLYLLNSWSRNLYGGANYYSDSRFLKEISDNFIKIVDKRDMLEEVPEFRSEEYRIGEKVKHRDWGIGEILDIRKSHNDVLLDILFEEVGLKTLLLSLAPIKKLR</sequence>
<dbReference type="SUPFAM" id="SSF52540">
    <property type="entry name" value="P-loop containing nucleoside triphosphate hydrolases"/>
    <property type="match status" value="1"/>
</dbReference>
<dbReference type="GO" id="GO:0006260">
    <property type="term" value="P:DNA replication"/>
    <property type="evidence" value="ECO:0007669"/>
    <property type="project" value="InterPro"/>
</dbReference>
<dbReference type="Gene3D" id="1.10.486.10">
    <property type="entry name" value="PCRA, domain 4"/>
    <property type="match status" value="1"/>
</dbReference>
<keyword evidence="7" id="KW-0413">Isomerase</keyword>
<evidence type="ECO:0000256" key="9">
    <source>
        <dbReference type="ARBA" id="ARBA00048988"/>
    </source>
</evidence>
<comment type="similarity">
    <text evidence="1 11">Belongs to the helicase family. UvrD subfamily.</text>
</comment>
<name>A0A6V8P918_9ACTN</name>
<comment type="catalytic activity">
    <reaction evidence="9 11">
        <text>ATP + H2O = ADP + phosphate + H(+)</text>
        <dbReference type="Rhea" id="RHEA:13065"/>
        <dbReference type="ChEBI" id="CHEBI:15377"/>
        <dbReference type="ChEBI" id="CHEBI:15378"/>
        <dbReference type="ChEBI" id="CHEBI:30616"/>
        <dbReference type="ChEBI" id="CHEBI:43474"/>
        <dbReference type="ChEBI" id="CHEBI:456216"/>
        <dbReference type="EC" id="5.6.2.4"/>
    </reaction>
</comment>
<dbReference type="CDD" id="cd17932">
    <property type="entry name" value="DEXQc_UvrD"/>
    <property type="match status" value="1"/>
</dbReference>
<dbReference type="Pfam" id="PF13361">
    <property type="entry name" value="UvrD_C"/>
    <property type="match status" value="1"/>
</dbReference>
<evidence type="ECO:0000256" key="1">
    <source>
        <dbReference type="ARBA" id="ARBA00009922"/>
    </source>
</evidence>
<dbReference type="InterPro" id="IPR014016">
    <property type="entry name" value="UvrD-like_ATP-bd"/>
</dbReference>
<dbReference type="Gene3D" id="3.40.50.300">
    <property type="entry name" value="P-loop containing nucleotide triphosphate hydrolases"/>
    <property type="match status" value="2"/>
</dbReference>
<comment type="caution">
    <text evidence="14">The sequence shown here is derived from an EMBL/GenBank/DDBJ whole genome shotgun (WGS) entry which is preliminary data.</text>
</comment>
<dbReference type="GO" id="GO:0005829">
    <property type="term" value="C:cytosol"/>
    <property type="evidence" value="ECO:0007669"/>
    <property type="project" value="TreeGrafter"/>
</dbReference>
<dbReference type="GO" id="GO:0033202">
    <property type="term" value="C:DNA helicase complex"/>
    <property type="evidence" value="ECO:0007669"/>
    <property type="project" value="TreeGrafter"/>
</dbReference>
<keyword evidence="6 11" id="KW-0238">DNA-binding</keyword>
<dbReference type="RefSeq" id="WP_176235250.1">
    <property type="nucleotide sequence ID" value="NZ_BLRZ01000002.1"/>
</dbReference>
<dbReference type="EMBL" id="BLRZ01000002">
    <property type="protein sequence ID" value="GFP29152.1"/>
    <property type="molecule type" value="Genomic_DNA"/>
</dbReference>
<dbReference type="Proteomes" id="UP000588083">
    <property type="component" value="Unassembled WGS sequence"/>
</dbReference>
<keyword evidence="5 10" id="KW-0067">ATP-binding</keyword>
<evidence type="ECO:0000313" key="14">
    <source>
        <dbReference type="EMBL" id="GFP29152.1"/>
    </source>
</evidence>
<evidence type="ECO:0000256" key="2">
    <source>
        <dbReference type="ARBA" id="ARBA00022741"/>
    </source>
</evidence>
<keyword evidence="4 10" id="KW-0347">Helicase</keyword>
<evidence type="ECO:0000256" key="3">
    <source>
        <dbReference type="ARBA" id="ARBA00022801"/>
    </source>
</evidence>
<comment type="catalytic activity">
    <reaction evidence="8">
        <text>Couples ATP hydrolysis with the unwinding of duplex DNA by translocating in the 3'-5' direction.</text>
        <dbReference type="EC" id="5.6.2.4"/>
    </reaction>
</comment>
<dbReference type="GO" id="GO:0005524">
    <property type="term" value="F:ATP binding"/>
    <property type="evidence" value="ECO:0007669"/>
    <property type="project" value="UniProtKB-UniRule"/>
</dbReference>
<evidence type="ECO:0000259" key="12">
    <source>
        <dbReference type="PROSITE" id="PS51198"/>
    </source>
</evidence>
<evidence type="ECO:0000256" key="11">
    <source>
        <dbReference type="RuleBase" id="RU364053"/>
    </source>
</evidence>
<dbReference type="InterPro" id="IPR027417">
    <property type="entry name" value="P-loop_NTPase"/>
</dbReference>